<evidence type="ECO:0000256" key="8">
    <source>
        <dbReference type="ARBA" id="ARBA00071369"/>
    </source>
</evidence>
<dbReference type="SMART" id="SM00320">
    <property type="entry name" value="WD40"/>
    <property type="match status" value="5"/>
</dbReference>
<dbReference type="Gene3D" id="3.40.605.10">
    <property type="entry name" value="Aldehyde Dehydrogenase, Chain A, domain 1"/>
    <property type="match status" value="1"/>
</dbReference>
<dbReference type="PRINTS" id="PR00320">
    <property type="entry name" value="GPROTEINBRPT"/>
</dbReference>
<dbReference type="InterPro" id="IPR012394">
    <property type="entry name" value="Aldehyde_DH_NAD(P)"/>
</dbReference>
<feature type="domain" description="U3 small nucleolar RNA-associated protein 15 C-terminal" evidence="12">
    <location>
        <begin position="382"/>
        <end position="527"/>
    </location>
</feature>
<feature type="repeat" description="WD" evidence="10">
    <location>
        <begin position="256"/>
        <end position="288"/>
    </location>
</feature>
<evidence type="ECO:0000256" key="9">
    <source>
        <dbReference type="ARBA" id="ARBA00082640"/>
    </source>
</evidence>
<comment type="similarity">
    <text evidence="1">Belongs to the aldehyde dehydrogenase family.</text>
</comment>
<protein>
    <recommendedName>
        <fullName evidence="8">Beta-apo-4'-carotenal oxygenase</fullName>
        <ecNumber evidence="7">1.2.1.82</ecNumber>
    </recommendedName>
    <alternativeName>
        <fullName evidence="9">Beta-apo-4'-carotenal dehydrogenase</fullName>
    </alternativeName>
</protein>
<gene>
    <name evidence="13" type="primary">utp15</name>
    <name evidence="13" type="ORF">OHK93_000327</name>
</gene>
<dbReference type="CDD" id="cd07135">
    <property type="entry name" value="ALDH_F14-YMR110C"/>
    <property type="match status" value="1"/>
</dbReference>
<dbReference type="Pfam" id="PF00171">
    <property type="entry name" value="Aldedh"/>
    <property type="match status" value="1"/>
</dbReference>
<keyword evidence="3" id="KW-0677">Repeat</keyword>
<dbReference type="InterPro" id="IPR020472">
    <property type="entry name" value="WD40_PAC1"/>
</dbReference>
<name>A0AA43TN97_9LECA</name>
<reference evidence="13" key="1">
    <citation type="journal article" date="2023" name="Genome Biol. Evol.">
        <title>First Whole Genome Sequence and Flow Cytometry Genome Size Data for the Lichen-Forming Fungus Ramalina farinacea (Ascomycota).</title>
        <authorList>
            <person name="Llewellyn T."/>
            <person name="Mian S."/>
            <person name="Hill R."/>
            <person name="Leitch I.J."/>
            <person name="Gaya E."/>
        </authorList>
    </citation>
    <scope>NUCLEOTIDE SEQUENCE</scope>
    <source>
        <strain evidence="13">LIQ254RAFAR</strain>
    </source>
</reference>
<dbReference type="PROSITE" id="PS50082">
    <property type="entry name" value="WD_REPEATS_2"/>
    <property type="match status" value="3"/>
</dbReference>
<dbReference type="PROSITE" id="PS00678">
    <property type="entry name" value="WD_REPEATS_1"/>
    <property type="match status" value="1"/>
</dbReference>
<comment type="caution">
    <text evidence="13">The sequence shown here is derived from an EMBL/GenBank/DDBJ whole genome shotgun (WGS) entry which is preliminary data.</text>
</comment>
<dbReference type="InterPro" id="IPR016163">
    <property type="entry name" value="Ald_DH_C"/>
</dbReference>
<dbReference type="SUPFAM" id="SSF53720">
    <property type="entry name" value="ALDH-like"/>
    <property type="match status" value="1"/>
</dbReference>
<keyword evidence="5" id="KW-0560">Oxidoreductase</keyword>
<feature type="repeat" description="WD" evidence="10">
    <location>
        <begin position="128"/>
        <end position="170"/>
    </location>
</feature>
<dbReference type="InterPro" id="IPR018983">
    <property type="entry name" value="U3_snoRNA-assocProt_15_C"/>
</dbReference>
<dbReference type="EC" id="1.2.1.82" evidence="7"/>
<evidence type="ECO:0000256" key="10">
    <source>
        <dbReference type="PROSITE-ProRule" id="PRU00221"/>
    </source>
</evidence>
<dbReference type="PANTHER" id="PTHR43570">
    <property type="entry name" value="ALDEHYDE DEHYDROGENASE"/>
    <property type="match status" value="1"/>
</dbReference>
<evidence type="ECO:0000256" key="1">
    <source>
        <dbReference type="ARBA" id="ARBA00009986"/>
    </source>
</evidence>
<evidence type="ECO:0000256" key="7">
    <source>
        <dbReference type="ARBA" id="ARBA00066967"/>
    </source>
</evidence>
<keyword evidence="4" id="KW-0125">Carotenoid biosynthesis</keyword>
<evidence type="ECO:0000256" key="6">
    <source>
        <dbReference type="ARBA" id="ARBA00023027"/>
    </source>
</evidence>
<dbReference type="GO" id="GO:0005737">
    <property type="term" value="C:cytoplasm"/>
    <property type="evidence" value="ECO:0007669"/>
    <property type="project" value="TreeGrafter"/>
</dbReference>
<dbReference type="GO" id="GO:0004029">
    <property type="term" value="F:aldehyde dehydrogenase (NAD+) activity"/>
    <property type="evidence" value="ECO:0007669"/>
    <property type="project" value="TreeGrafter"/>
</dbReference>
<evidence type="ECO:0000313" key="14">
    <source>
        <dbReference type="Proteomes" id="UP001161017"/>
    </source>
</evidence>
<dbReference type="CDD" id="cd00200">
    <property type="entry name" value="WD40"/>
    <property type="match status" value="1"/>
</dbReference>
<dbReference type="GO" id="GO:0005730">
    <property type="term" value="C:nucleolus"/>
    <property type="evidence" value="ECO:0007669"/>
    <property type="project" value="InterPro"/>
</dbReference>
<dbReference type="EMBL" id="JAPUFD010000001">
    <property type="protein sequence ID" value="MDI1485191.1"/>
    <property type="molecule type" value="Genomic_DNA"/>
</dbReference>
<dbReference type="GO" id="GO:0016117">
    <property type="term" value="P:carotenoid biosynthetic process"/>
    <property type="evidence" value="ECO:0007669"/>
    <property type="project" value="UniProtKB-KW"/>
</dbReference>
<accession>A0AA43TN97</accession>
<dbReference type="FunFam" id="3.40.309.10:FF:000025">
    <property type="entry name" value="Aldehyde dehydrogenase"/>
    <property type="match status" value="1"/>
</dbReference>
<dbReference type="InterPro" id="IPR015943">
    <property type="entry name" value="WD40/YVTN_repeat-like_dom_sf"/>
</dbReference>
<dbReference type="FunFam" id="3.40.605.10:FF:000004">
    <property type="entry name" value="Aldehyde dehydrogenase"/>
    <property type="match status" value="1"/>
</dbReference>
<dbReference type="Pfam" id="PF00400">
    <property type="entry name" value="WD40"/>
    <property type="match status" value="3"/>
</dbReference>
<dbReference type="GO" id="GO:0006364">
    <property type="term" value="P:rRNA processing"/>
    <property type="evidence" value="ECO:0007669"/>
    <property type="project" value="InterPro"/>
</dbReference>
<dbReference type="PROSITE" id="PS50294">
    <property type="entry name" value="WD_REPEATS_REGION"/>
    <property type="match status" value="2"/>
</dbReference>
<evidence type="ECO:0000256" key="5">
    <source>
        <dbReference type="ARBA" id="ARBA00023002"/>
    </source>
</evidence>
<feature type="repeat" description="WD" evidence="10">
    <location>
        <begin position="171"/>
        <end position="205"/>
    </location>
</feature>
<dbReference type="InterPro" id="IPR036322">
    <property type="entry name" value="WD40_repeat_dom_sf"/>
</dbReference>
<organism evidence="13 14">
    <name type="scientific">Ramalina farinacea</name>
    <dbReference type="NCBI Taxonomy" id="258253"/>
    <lineage>
        <taxon>Eukaryota</taxon>
        <taxon>Fungi</taxon>
        <taxon>Dikarya</taxon>
        <taxon>Ascomycota</taxon>
        <taxon>Pezizomycotina</taxon>
        <taxon>Lecanoromycetes</taxon>
        <taxon>OSLEUM clade</taxon>
        <taxon>Lecanoromycetidae</taxon>
        <taxon>Lecanorales</taxon>
        <taxon>Lecanorineae</taxon>
        <taxon>Ramalinaceae</taxon>
        <taxon>Ramalina</taxon>
    </lineage>
</organism>
<sequence>MAASVLPLQPVKLAPGPSPLTPEQTYWRSFKSQIILPSLNSNPITHISQPPPPLNVSIPPSDLFAVTTGTRVQLYSTRTRKLVKTISRFDDIAHGADVRRDGRVMVAGDESGAVQVFDINSRAILKTWREHKQPVWVTQFSPTESTALMSASDDRTVRLWDLPSQESVTSFAGHQDYVRSGAFMPGQASGLLVSGSYDQTVKLWDPRTSGGAVMTFQHSAPIESVLPMPSGTFVAAAADDQISILDLIAAKPLQLLKNHQKTVTSLCLATDNTRLVSGGLDGHLKIFETAGWNVVYGSKYPSPILSLSVVQAGAVREDRHLAVGLQNGNLSIKTRLSGPQKIKERARQKEMQAMIEGKTEERSQKDARKKTRGYEKRIRGQDFTGEGADIIIEGRPKGNVKTKPFEKLLRKGKYAAALNEVLETGNLSNIVTLLTVLRHRSATRTALAGRDEVSLQPIFKWICKYITDPRYVNLCVDTGMLIIDLYSEHMGESSVIDRLTARMHKTVQMEVERSQQAWQTQGMLGMLMSANVDIEIAKMGEKLQATDVGSIPGIVNDVRNTFHSQKTKALEFRKTQLRKLYWGLKDHADDLLAACKKDIGKGTFETSTEVDWCTNDCIFVSNKLEEWAKDESIPDIPFTQSMLRPKCRKEPLGIVLVIGTYNFPIILLLLPLIGAIAAGNTAIIKPSENAPNVAVVVERLVKSSLDQSCYRVVQGAIPETTSLLDQKWDKIFYTGGVNVATIIAKKAAETLTPYTLELGGRNPAIVTKNANIRLAARRLLWGKTHNAGQVCISQNYTMVEQHVLEAFIAEMKGAMKEFFPNGTRDTDDYGRMVNQRQFARVRAMLDNTKGEIIMGGGMDESDLYIEPTMILLDSAKDSLMSDESFGPLITIIPFTSLDSAIETANATHDTPLGFYPFGSSSEIEKMLQGVRSGGASVNDGFIHGSLQTLPFGGVGDSGQGAYRGKASFDCFSHRRTVTKTPGWAEGLLSFRYPPYEGKLAQMRRSGLLKPNFDRDGKEKLSVVTYCLTLCAKSISSSLVRYAAVLLAGIGLQQYLNRRG</sequence>
<dbReference type="Proteomes" id="UP001161017">
    <property type="component" value="Unassembled WGS sequence"/>
</dbReference>
<evidence type="ECO:0000313" key="13">
    <source>
        <dbReference type="EMBL" id="MDI1485191.1"/>
    </source>
</evidence>
<evidence type="ECO:0000259" key="11">
    <source>
        <dbReference type="Pfam" id="PF00171"/>
    </source>
</evidence>
<dbReference type="SUPFAM" id="SSF50978">
    <property type="entry name" value="WD40 repeat-like"/>
    <property type="match status" value="1"/>
</dbReference>
<evidence type="ECO:0000259" key="12">
    <source>
        <dbReference type="Pfam" id="PF09384"/>
    </source>
</evidence>
<dbReference type="AlphaFoldDB" id="A0AA43TN97"/>
<keyword evidence="14" id="KW-1185">Reference proteome</keyword>
<evidence type="ECO:0000256" key="4">
    <source>
        <dbReference type="ARBA" id="ARBA00022746"/>
    </source>
</evidence>
<proteinExistence type="inferred from homology"/>
<keyword evidence="2 10" id="KW-0853">WD repeat</keyword>
<dbReference type="InterPro" id="IPR015590">
    <property type="entry name" value="Aldehyde_DH_dom"/>
</dbReference>
<dbReference type="Gene3D" id="2.130.10.10">
    <property type="entry name" value="YVTN repeat-like/Quinoprotein amine dehydrogenase"/>
    <property type="match status" value="2"/>
</dbReference>
<dbReference type="PANTHER" id="PTHR43570:SF11">
    <property type="entry name" value="ALDEHYDE DEHYDROGENASE"/>
    <property type="match status" value="1"/>
</dbReference>
<dbReference type="InterPro" id="IPR019775">
    <property type="entry name" value="WD40_repeat_CS"/>
</dbReference>
<dbReference type="InterPro" id="IPR016161">
    <property type="entry name" value="Ald_DH/histidinol_DH"/>
</dbReference>
<dbReference type="InterPro" id="IPR016162">
    <property type="entry name" value="Ald_DH_N"/>
</dbReference>
<dbReference type="Gene3D" id="3.40.309.10">
    <property type="entry name" value="Aldehyde Dehydrogenase, Chain A, domain 2"/>
    <property type="match status" value="1"/>
</dbReference>
<evidence type="ECO:0000256" key="3">
    <source>
        <dbReference type="ARBA" id="ARBA00022737"/>
    </source>
</evidence>
<feature type="domain" description="Aldehyde dehydrogenase" evidence="11">
    <location>
        <begin position="551"/>
        <end position="977"/>
    </location>
</feature>
<dbReference type="GO" id="GO:0006081">
    <property type="term" value="P:aldehyde metabolic process"/>
    <property type="evidence" value="ECO:0007669"/>
    <property type="project" value="InterPro"/>
</dbReference>
<dbReference type="Pfam" id="PF09384">
    <property type="entry name" value="UTP15_C"/>
    <property type="match status" value="1"/>
</dbReference>
<evidence type="ECO:0000256" key="2">
    <source>
        <dbReference type="ARBA" id="ARBA00022574"/>
    </source>
</evidence>
<keyword evidence="6" id="KW-0520">NAD</keyword>
<dbReference type="InterPro" id="IPR001680">
    <property type="entry name" value="WD40_rpt"/>
</dbReference>